<accession>A0AAD6CVB2</accession>
<protein>
    <recommendedName>
        <fullName evidence="1">DUF4470 domain-containing protein</fullName>
    </recommendedName>
</protein>
<dbReference type="Proteomes" id="UP001220324">
    <property type="component" value="Unassembled WGS sequence"/>
</dbReference>
<comment type="caution">
    <text evidence="2">The sequence shown here is derived from an EMBL/GenBank/DDBJ whole genome shotgun (WGS) entry which is preliminary data.</text>
</comment>
<proteinExistence type="predicted"/>
<reference evidence="2 3" key="1">
    <citation type="journal article" date="2023" name="IMA Fungus">
        <title>Comparative genomic study of the Penicillium genus elucidates a diverse pangenome and 15 lateral gene transfer events.</title>
        <authorList>
            <person name="Petersen C."/>
            <person name="Sorensen T."/>
            <person name="Nielsen M.R."/>
            <person name="Sondergaard T.E."/>
            <person name="Sorensen J.L."/>
            <person name="Fitzpatrick D.A."/>
            <person name="Frisvad J.C."/>
            <person name="Nielsen K.L."/>
        </authorList>
    </citation>
    <scope>NUCLEOTIDE SEQUENCE [LARGE SCALE GENOMIC DNA]</scope>
    <source>
        <strain evidence="2 3">IBT 35679</strain>
    </source>
</reference>
<gene>
    <name evidence="2" type="ORF">N7494_005936</name>
</gene>
<evidence type="ECO:0000313" key="2">
    <source>
        <dbReference type="EMBL" id="KAJ5540860.1"/>
    </source>
</evidence>
<keyword evidence="3" id="KW-1185">Reference proteome</keyword>
<evidence type="ECO:0000259" key="1">
    <source>
        <dbReference type="Pfam" id="PF14737"/>
    </source>
</evidence>
<sequence>MNDETWKPDWIEENRAAELNENRMEGILLPRTWSHTPARDMLNLQANEGSTFKGDLRLLFAASGDLGNVFTTIANLPQKYSGSIEFTINDVEFKIVARNIIILLIPLVVEDIDQAIDCIIHIWYSVMIRKSDIYVLQKRIAPIFATIQKEIKALDFAEGRILQKTFSFGSRSLKIGLSREAWNKLPDYLTAPTGLSTPSHAWRTDDVHRRMVLMPPARRLAYTKWLTDGLLLPYGHPHHDFTEHNPTLWLTADDWPAKSVFEPVRGWSPQVVDEIRNGGAENDIYGKLFFHLRQLLSNSLSRMSTMKNTIQILHMAPLDLPHQLNGTTFDRIDTSWLADPHWYGMKTVISYFNHLLPSKQANPHATMTCLLKTIVLIVVNEKNTGLTIPGLDSPGHKRLCKFAPESMDPLTGDDNDPKTMSLLAARILTLNYEPIFKLFARKKSFRKHGLNAGVEMKKKNTVLDAWPHGPTIPLGDEGDEHEFKLLMSENSPCPQRYVEWKKLDETWDAWCDYMLAGFFLRGPPCGGR</sequence>
<organism evidence="2 3">
    <name type="scientific">Penicillium frequentans</name>
    <dbReference type="NCBI Taxonomy" id="3151616"/>
    <lineage>
        <taxon>Eukaryota</taxon>
        <taxon>Fungi</taxon>
        <taxon>Dikarya</taxon>
        <taxon>Ascomycota</taxon>
        <taxon>Pezizomycotina</taxon>
        <taxon>Eurotiomycetes</taxon>
        <taxon>Eurotiomycetidae</taxon>
        <taxon>Eurotiales</taxon>
        <taxon>Aspergillaceae</taxon>
        <taxon>Penicillium</taxon>
    </lineage>
</organism>
<dbReference type="AlphaFoldDB" id="A0AAD6CVB2"/>
<dbReference type="Pfam" id="PF14737">
    <property type="entry name" value="DUF4470"/>
    <property type="match status" value="1"/>
</dbReference>
<evidence type="ECO:0000313" key="3">
    <source>
        <dbReference type="Proteomes" id="UP001220324"/>
    </source>
</evidence>
<feature type="domain" description="DUF4470" evidence="1">
    <location>
        <begin position="33"/>
        <end position="128"/>
    </location>
</feature>
<dbReference type="InterPro" id="IPR027974">
    <property type="entry name" value="DUF4470"/>
</dbReference>
<dbReference type="EMBL" id="JAQIZZ010000005">
    <property type="protein sequence ID" value="KAJ5540860.1"/>
    <property type="molecule type" value="Genomic_DNA"/>
</dbReference>
<name>A0AAD6CVB2_9EURO</name>